<feature type="transmembrane region" description="Helical" evidence="1">
    <location>
        <begin position="223"/>
        <end position="241"/>
    </location>
</feature>
<keyword evidence="1" id="KW-0472">Membrane</keyword>
<dbReference type="AlphaFoldDB" id="A0A7C1SY16"/>
<evidence type="ECO:0000313" key="3">
    <source>
        <dbReference type="EMBL" id="HEA87788.1"/>
    </source>
</evidence>
<accession>A0A7C1SY16</accession>
<proteinExistence type="predicted"/>
<feature type="transmembrane region" description="Helical" evidence="1">
    <location>
        <begin position="62"/>
        <end position="84"/>
    </location>
</feature>
<feature type="transmembrane region" description="Helical" evidence="1">
    <location>
        <begin position="119"/>
        <end position="141"/>
    </location>
</feature>
<gene>
    <name evidence="3" type="ORF">ENP94_07275</name>
    <name evidence="4" type="ORF">ENS16_02920</name>
</gene>
<dbReference type="EMBL" id="DSTU01000004">
    <property type="protein sequence ID" value="HFJ53626.1"/>
    <property type="molecule type" value="Genomic_DNA"/>
</dbReference>
<feature type="transmembrane region" description="Helical" evidence="1">
    <location>
        <begin position="28"/>
        <end position="50"/>
    </location>
</feature>
<keyword evidence="1" id="KW-0812">Transmembrane</keyword>
<keyword evidence="1" id="KW-1133">Transmembrane helix</keyword>
<dbReference type="EMBL" id="DSLG01000008">
    <property type="protein sequence ID" value="HEA87788.1"/>
    <property type="molecule type" value="Genomic_DNA"/>
</dbReference>
<feature type="transmembrane region" description="Helical" evidence="1">
    <location>
        <begin position="90"/>
        <end position="112"/>
    </location>
</feature>
<protein>
    <recommendedName>
        <fullName evidence="2">Nucleoside transporter/FeoB GTPase Gate domain-containing protein</fullName>
    </recommendedName>
</protein>
<organism evidence="3">
    <name type="scientific">candidate division WOR-3 bacterium</name>
    <dbReference type="NCBI Taxonomy" id="2052148"/>
    <lineage>
        <taxon>Bacteria</taxon>
        <taxon>Bacteria division WOR-3</taxon>
    </lineage>
</organism>
<comment type="caution">
    <text evidence="3">The sequence shown here is derived from an EMBL/GenBank/DDBJ whole genome shotgun (WGS) entry which is preliminary data.</text>
</comment>
<name>A0A7C1SY16_UNCW3</name>
<evidence type="ECO:0000259" key="2">
    <source>
        <dbReference type="Pfam" id="PF07670"/>
    </source>
</evidence>
<evidence type="ECO:0000256" key="1">
    <source>
        <dbReference type="SAM" id="Phobius"/>
    </source>
</evidence>
<dbReference type="InterPro" id="IPR011642">
    <property type="entry name" value="Gate_dom"/>
</dbReference>
<feature type="transmembrane region" description="Helical" evidence="1">
    <location>
        <begin position="272"/>
        <end position="299"/>
    </location>
</feature>
<reference evidence="3" key="1">
    <citation type="journal article" date="2020" name="mSystems">
        <title>Genome- and Community-Level Interaction Insights into Carbon Utilization and Element Cycling Functions of Hydrothermarchaeota in Hydrothermal Sediment.</title>
        <authorList>
            <person name="Zhou Z."/>
            <person name="Liu Y."/>
            <person name="Xu W."/>
            <person name="Pan J."/>
            <person name="Luo Z.H."/>
            <person name="Li M."/>
        </authorList>
    </citation>
    <scope>NUCLEOTIDE SEQUENCE [LARGE SCALE GENOMIC DNA]</scope>
    <source>
        <strain evidence="3">SpSt-265</strain>
        <strain evidence="4">SpSt-465</strain>
    </source>
</reference>
<feature type="domain" description="Nucleoside transporter/FeoB GTPase Gate" evidence="2">
    <location>
        <begin position="19"/>
        <end position="103"/>
    </location>
</feature>
<dbReference type="Pfam" id="PF07670">
    <property type="entry name" value="Gate"/>
    <property type="match status" value="1"/>
</dbReference>
<sequence length="316" mass="34345">MKDLLRTAGLGAFRGVRAFLKLMSIVAPVYTFVTLLKYTPVLAAFARLMAPFMKFFRLPGEAAMAVILGNFINIYASLGAITALKISGAQLTVLSLMILLSHSQILETAVFFQIRAQWWLLWLIRLLLSFAAGFGLAALIVPAGAGYGSNAVDFSTLQQRFVPVPALRSWALGIVNTGGKMLAVLVGIFLMLELARRYGVLERMLAGLQRVLRFMGYSREAGMPWLAGNVFGIVFGAGLIVESVKESRLTPKQVTLVATFLALCHGLFEDTAIFLVLGANLFWIVVPRVVLAVLVTWVLNRILKDAPVLTGAGLKG</sequence>
<evidence type="ECO:0000313" key="4">
    <source>
        <dbReference type="EMBL" id="HFJ53626.1"/>
    </source>
</evidence>
<feature type="transmembrane region" description="Helical" evidence="1">
    <location>
        <begin position="170"/>
        <end position="195"/>
    </location>
</feature>